<gene>
    <name evidence="2" type="primary">LOC103327184</name>
</gene>
<dbReference type="InterPro" id="IPR001656">
    <property type="entry name" value="PsdUridine_synth_TruD"/>
</dbReference>
<dbReference type="RefSeq" id="XP_016648433.1">
    <property type="nucleotide sequence ID" value="XM_016792947.1"/>
</dbReference>
<accession>A0ABM1LM06</accession>
<evidence type="ECO:0000313" key="2">
    <source>
        <dbReference type="RefSeq" id="XP_016648433.1"/>
    </source>
</evidence>
<protein>
    <submittedName>
        <fullName evidence="2">Uncharacterized protein LOC103327184</fullName>
    </submittedName>
</protein>
<evidence type="ECO:0000313" key="1">
    <source>
        <dbReference type="Proteomes" id="UP000694861"/>
    </source>
</evidence>
<reference evidence="1" key="1">
    <citation type="journal article" date="2012" name="Nat. Commun.">
        <title>The genome of Prunus mume.</title>
        <authorList>
            <person name="Zhang Q."/>
            <person name="Chen W."/>
            <person name="Sun L."/>
            <person name="Zhao F."/>
            <person name="Huang B."/>
            <person name="Yang W."/>
            <person name="Tao Y."/>
            <person name="Wang J."/>
            <person name="Yuan Z."/>
            <person name="Fan G."/>
            <person name="Xing Z."/>
            <person name="Han C."/>
            <person name="Pan H."/>
            <person name="Zhong X."/>
            <person name="Shi W."/>
            <person name="Liang X."/>
            <person name="Du D."/>
            <person name="Sun F."/>
            <person name="Xu Z."/>
            <person name="Hao R."/>
            <person name="Lv T."/>
            <person name="Lv Y."/>
            <person name="Zheng Z."/>
            <person name="Sun M."/>
            <person name="Luo L."/>
            <person name="Cai M."/>
            <person name="Gao Y."/>
            <person name="Wang J."/>
            <person name="Yin Y."/>
            <person name="Xu X."/>
            <person name="Cheng T."/>
            <person name="Wang J."/>
        </authorList>
    </citation>
    <scope>NUCLEOTIDE SEQUENCE [LARGE SCALE GENOMIC DNA]</scope>
</reference>
<proteinExistence type="predicted"/>
<dbReference type="PANTHER" id="PTHR13326">
    <property type="entry name" value="TRNA PSEUDOURIDINE SYNTHASE D"/>
    <property type="match status" value="1"/>
</dbReference>
<sequence length="159" mass="17532">MFRRSNFVEIQISSTNPLNISYSSSSKMVAKIFNEFVKTSTSVAGWCSIGSCCVHSYVREGLVLGQLLGNQFTVTLRGVVADSEDTIKTSAIAFGKQGFINYFGLQVQGLKKCPGNYLQALKAITRTLRMMGICFLFHEGCAQELGSEDFSLRKQGYLV</sequence>
<dbReference type="PANTHER" id="PTHR13326:SF21">
    <property type="entry name" value="PSEUDOURIDYLATE SYNTHASE PUS7L"/>
    <property type="match status" value="1"/>
</dbReference>
<dbReference type="Proteomes" id="UP000694861">
    <property type="component" value="Linkage group LG3"/>
</dbReference>
<keyword evidence="1" id="KW-1185">Reference proteome</keyword>
<dbReference type="Pfam" id="PF01142">
    <property type="entry name" value="TruD"/>
    <property type="match status" value="1"/>
</dbReference>
<dbReference type="Gene3D" id="3.30.2350.20">
    <property type="entry name" value="TruD, catalytic domain"/>
    <property type="match status" value="1"/>
</dbReference>
<organism evidence="1 2">
    <name type="scientific">Prunus mume</name>
    <name type="common">Japanese apricot</name>
    <name type="synonym">Armeniaca mume</name>
    <dbReference type="NCBI Taxonomy" id="102107"/>
    <lineage>
        <taxon>Eukaryota</taxon>
        <taxon>Viridiplantae</taxon>
        <taxon>Streptophyta</taxon>
        <taxon>Embryophyta</taxon>
        <taxon>Tracheophyta</taxon>
        <taxon>Spermatophyta</taxon>
        <taxon>Magnoliopsida</taxon>
        <taxon>eudicotyledons</taxon>
        <taxon>Gunneridae</taxon>
        <taxon>Pentapetalae</taxon>
        <taxon>rosids</taxon>
        <taxon>fabids</taxon>
        <taxon>Rosales</taxon>
        <taxon>Rosaceae</taxon>
        <taxon>Amygdaloideae</taxon>
        <taxon>Amygdaleae</taxon>
        <taxon>Prunus</taxon>
    </lineage>
</organism>
<reference evidence="2" key="2">
    <citation type="submission" date="2025-08" db="UniProtKB">
        <authorList>
            <consortium name="RefSeq"/>
        </authorList>
    </citation>
    <scope>IDENTIFICATION</scope>
</reference>
<dbReference type="InterPro" id="IPR042214">
    <property type="entry name" value="TruD_catalytic"/>
</dbReference>
<dbReference type="GeneID" id="103327184"/>
<name>A0ABM1LM06_PRUMU</name>
<dbReference type="SUPFAM" id="SSF55120">
    <property type="entry name" value="Pseudouridine synthase"/>
    <property type="match status" value="1"/>
</dbReference>
<dbReference type="InterPro" id="IPR020103">
    <property type="entry name" value="PsdUridine_synth_cat_dom_sf"/>
</dbReference>